<organism evidence="2 3">
    <name type="scientific">Galleria mellonella</name>
    <name type="common">Greater wax moth</name>
    <dbReference type="NCBI Taxonomy" id="7137"/>
    <lineage>
        <taxon>Eukaryota</taxon>
        <taxon>Metazoa</taxon>
        <taxon>Ecdysozoa</taxon>
        <taxon>Arthropoda</taxon>
        <taxon>Hexapoda</taxon>
        <taxon>Insecta</taxon>
        <taxon>Pterygota</taxon>
        <taxon>Neoptera</taxon>
        <taxon>Endopterygota</taxon>
        <taxon>Lepidoptera</taxon>
        <taxon>Glossata</taxon>
        <taxon>Ditrysia</taxon>
        <taxon>Pyraloidea</taxon>
        <taxon>Pyralidae</taxon>
        <taxon>Galleriinae</taxon>
        <taxon>Galleria</taxon>
    </lineage>
</organism>
<dbReference type="Proteomes" id="UP001652740">
    <property type="component" value="Unplaced"/>
</dbReference>
<accession>A0ABM3MZL6</accession>
<protein>
    <submittedName>
        <fullName evidence="3">Uncharacterized protein LOC128202018</fullName>
    </submittedName>
</protein>
<evidence type="ECO:0000313" key="3">
    <source>
        <dbReference type="RefSeq" id="XP_052756759.1"/>
    </source>
</evidence>
<gene>
    <name evidence="3" type="primary">LOC128202018</name>
</gene>
<sequence>MTSTIDQQIRGIYLICKTLSATTRFRPFACQHCDRDIETTLVRCLRAVSMASWGLTPALIIIVLLSSASPAPVPRLSSRVTGITTGLEVPLDLMVGTGVGTGSIQLVINVRTDSNGNIEVYTN</sequence>
<name>A0ABM3MZL6_GALME</name>
<keyword evidence="2" id="KW-1185">Reference proteome</keyword>
<keyword evidence="1" id="KW-1133">Transmembrane helix</keyword>
<proteinExistence type="predicted"/>
<reference evidence="3" key="1">
    <citation type="submission" date="2025-08" db="UniProtKB">
        <authorList>
            <consortium name="RefSeq"/>
        </authorList>
    </citation>
    <scope>IDENTIFICATION</scope>
    <source>
        <tissue evidence="3">Whole larvae</tissue>
    </source>
</reference>
<feature type="transmembrane region" description="Helical" evidence="1">
    <location>
        <begin position="50"/>
        <end position="69"/>
    </location>
</feature>
<keyword evidence="1" id="KW-0812">Transmembrane</keyword>
<keyword evidence="1" id="KW-0472">Membrane</keyword>
<dbReference type="RefSeq" id="XP_052756759.1">
    <property type="nucleotide sequence ID" value="XM_052900799.1"/>
</dbReference>
<dbReference type="GeneID" id="128202018"/>
<evidence type="ECO:0000256" key="1">
    <source>
        <dbReference type="SAM" id="Phobius"/>
    </source>
</evidence>
<evidence type="ECO:0000313" key="2">
    <source>
        <dbReference type="Proteomes" id="UP001652740"/>
    </source>
</evidence>